<feature type="domain" description="Phosphoadenosine phosphosulphate reductase" evidence="1">
    <location>
        <begin position="22"/>
        <end position="170"/>
    </location>
</feature>
<organism evidence="2 3">
    <name type="scientific">Capnocytophaga sputigena</name>
    <dbReference type="NCBI Taxonomy" id="1019"/>
    <lineage>
        <taxon>Bacteria</taxon>
        <taxon>Pseudomonadati</taxon>
        <taxon>Bacteroidota</taxon>
        <taxon>Flavobacteriia</taxon>
        <taxon>Flavobacteriales</taxon>
        <taxon>Flavobacteriaceae</taxon>
        <taxon>Capnocytophaga</taxon>
    </lineage>
</organism>
<dbReference type="AlphaFoldDB" id="A0A250F5P9"/>
<dbReference type="RefSeq" id="WP_095901260.1">
    <property type="nucleotide sequence ID" value="NZ_CP022383.1"/>
</dbReference>
<sequence length="232" mass="27584">MNIYQHTQQVIDTVKAKTNRVLLFYSCGKDSIALLHWCAQNFDEVVCVFMYFVKDLEHINKFINFSKKQYPNISFIQRPHYALTYINKSGLFCTPQNTRILKLSDIIQSVRLETQIEYVFLGMKQSDSMNRRIMLRQYEMQAISPTKLVYPFSLWKDKDVLRYISNNRLPKPIQYSNKKSNGITFDLDVYLYLREHYPNDLQKILDVYPLSEKILFDYDQKNKNTKGTIQAK</sequence>
<dbReference type="Pfam" id="PF01507">
    <property type="entry name" value="PAPS_reduct"/>
    <property type="match status" value="1"/>
</dbReference>
<gene>
    <name evidence="2" type="ORF">CGC59_06330</name>
</gene>
<protein>
    <submittedName>
        <fullName evidence="2">Phosphoadenosine phosphosulfate reductase</fullName>
    </submittedName>
</protein>
<dbReference type="SUPFAM" id="SSF52402">
    <property type="entry name" value="Adenine nucleotide alpha hydrolases-like"/>
    <property type="match status" value="1"/>
</dbReference>
<reference evidence="3" key="1">
    <citation type="submission" date="2017-06" db="EMBL/GenBank/DDBJ databases">
        <title>Capnocytophaga spp. assemblies.</title>
        <authorList>
            <person name="Gulvik C.A."/>
        </authorList>
    </citation>
    <scope>NUCLEOTIDE SEQUENCE [LARGE SCALE GENOMIC DNA]</scope>
    <source>
        <strain evidence="3">H4486</strain>
    </source>
</reference>
<dbReference type="Gene3D" id="3.40.50.620">
    <property type="entry name" value="HUPs"/>
    <property type="match status" value="1"/>
</dbReference>
<dbReference type="Proteomes" id="UP000217334">
    <property type="component" value="Chromosome"/>
</dbReference>
<evidence type="ECO:0000259" key="1">
    <source>
        <dbReference type="Pfam" id="PF01507"/>
    </source>
</evidence>
<dbReference type="InterPro" id="IPR014729">
    <property type="entry name" value="Rossmann-like_a/b/a_fold"/>
</dbReference>
<evidence type="ECO:0000313" key="2">
    <source>
        <dbReference type="EMBL" id="ATA79317.1"/>
    </source>
</evidence>
<evidence type="ECO:0000313" key="3">
    <source>
        <dbReference type="Proteomes" id="UP000217334"/>
    </source>
</evidence>
<dbReference type="EMBL" id="CP022383">
    <property type="protein sequence ID" value="ATA79317.1"/>
    <property type="molecule type" value="Genomic_DNA"/>
</dbReference>
<name>A0A250F5P9_CAPSP</name>
<dbReference type="InterPro" id="IPR002500">
    <property type="entry name" value="PAPS_reduct_dom"/>
</dbReference>
<proteinExistence type="predicted"/>
<accession>A0A250F5P9</accession>
<dbReference type="GO" id="GO:0003824">
    <property type="term" value="F:catalytic activity"/>
    <property type="evidence" value="ECO:0007669"/>
    <property type="project" value="InterPro"/>
</dbReference>